<keyword evidence="3" id="KW-1185">Reference proteome</keyword>
<dbReference type="SMART" id="SM00953">
    <property type="entry name" value="RES"/>
    <property type="match status" value="1"/>
</dbReference>
<proteinExistence type="predicted"/>
<reference evidence="2" key="1">
    <citation type="submission" date="2022-05" db="EMBL/GenBank/DDBJ databases">
        <title>An RpoN-dependent PEP-CTERM gene is involved in floc formation of an Aquincola tertiaricarbonis strain.</title>
        <authorList>
            <person name="Qiu D."/>
            <person name="Xia M."/>
        </authorList>
    </citation>
    <scope>NUCLEOTIDE SEQUENCE</scope>
    <source>
        <strain evidence="2">RN12</strain>
    </source>
</reference>
<dbReference type="EMBL" id="CP097636">
    <property type="protein sequence ID" value="URI11438.1"/>
    <property type="molecule type" value="Genomic_DNA"/>
</dbReference>
<feature type="domain" description="RES" evidence="1">
    <location>
        <begin position="76"/>
        <end position="203"/>
    </location>
</feature>
<gene>
    <name evidence="2" type="ORF">MW290_21075</name>
</gene>
<evidence type="ECO:0000259" key="1">
    <source>
        <dbReference type="SMART" id="SM00953"/>
    </source>
</evidence>
<protein>
    <submittedName>
        <fullName evidence="2">RES family NAD+ phosphorylase</fullName>
    </submittedName>
</protein>
<organism evidence="2 3">
    <name type="scientific">Aquincola tertiaricarbonis</name>
    <dbReference type="NCBI Taxonomy" id="391953"/>
    <lineage>
        <taxon>Bacteria</taxon>
        <taxon>Pseudomonadati</taxon>
        <taxon>Pseudomonadota</taxon>
        <taxon>Betaproteobacteria</taxon>
        <taxon>Burkholderiales</taxon>
        <taxon>Sphaerotilaceae</taxon>
        <taxon>Aquincola</taxon>
    </lineage>
</organism>
<dbReference type="Proteomes" id="UP001056201">
    <property type="component" value="Chromosome 2"/>
</dbReference>
<evidence type="ECO:0000313" key="3">
    <source>
        <dbReference type="Proteomes" id="UP001056201"/>
    </source>
</evidence>
<dbReference type="Pfam" id="PF08808">
    <property type="entry name" value="RES"/>
    <property type="match status" value="1"/>
</dbReference>
<accession>A0ABY4SDN9</accession>
<sequence length="223" mass="24494">MTAVRRVRWAQACRIVPTRHPSVYLFDRVASPDDFDALYALEAMTNDRVRDEVGQIQLVPPADRIFGPGTGPIMAAFTHLNPLGSRFSDGSFGVFYAAADRATAVAETRYHHGRFLAATAQGPMHLSMRLYKVTIDARLHDLRPEDAVPAAVYHPDDYGASQALGRRLHDEGSAGVAYRSVRHPGGQCVGLFKPQGARACVHAAVLLYAWNGQAFTDVYEKVE</sequence>
<evidence type="ECO:0000313" key="2">
    <source>
        <dbReference type="EMBL" id="URI11438.1"/>
    </source>
</evidence>
<dbReference type="InterPro" id="IPR014914">
    <property type="entry name" value="RES_dom"/>
</dbReference>
<name>A0ABY4SDN9_AQUTE</name>